<evidence type="ECO:0000313" key="1">
    <source>
        <dbReference type="EMBL" id="RCH48220.1"/>
    </source>
</evidence>
<accession>A0A367GE68</accession>
<sequence>NFTDDAKTVTREEVLGSSAVDNAPPHPQTIRFGDFLFVVGAASLVNPPYFRYNKTERRWALWFCSILSQHPIQAIRFRLTSTSQLLPTLLQPKKVGRPTGQVSLLATLHLKNTPQKPRVAKS</sequence>
<comment type="caution">
    <text evidence="1">The sequence shown here is derived from an EMBL/GenBank/DDBJ whole genome shotgun (WGS) entry which is preliminary data.</text>
</comment>
<gene>
    <name evidence="1" type="ORF">C7J97_01345</name>
</gene>
<evidence type="ECO:0000313" key="2">
    <source>
        <dbReference type="Proteomes" id="UP000252378"/>
    </source>
</evidence>
<dbReference type="AlphaFoldDB" id="A0A367GE68"/>
<name>A0A367GE68_9FIRM</name>
<dbReference type="Proteomes" id="UP000252378">
    <property type="component" value="Unassembled WGS sequence"/>
</dbReference>
<feature type="non-terminal residue" evidence="1">
    <location>
        <position position="1"/>
    </location>
</feature>
<protein>
    <submittedName>
        <fullName evidence="1">Uncharacterized protein</fullName>
    </submittedName>
</protein>
<proteinExistence type="predicted"/>
<dbReference type="EMBL" id="PXUP01000001">
    <property type="protein sequence ID" value="RCH48220.1"/>
    <property type="molecule type" value="Genomic_DNA"/>
</dbReference>
<reference evidence="1 2" key="1">
    <citation type="submission" date="2018-03" db="EMBL/GenBank/DDBJ databases">
        <title>Complete genome sequencing of Faecalibacterium prausnitzii strains isolated from the human gut.</title>
        <authorList>
            <person name="Fitzgerald B.C."/>
            <person name="Shkoporov A.N."/>
            <person name="Ross P.R."/>
            <person name="Hill C."/>
        </authorList>
    </citation>
    <scope>NUCLEOTIDE SEQUENCE [LARGE SCALE GENOMIC DNA]</scope>
    <source>
        <strain evidence="1 2">ATCC 27768</strain>
    </source>
</reference>
<organism evidence="1 2">
    <name type="scientific">Faecalibacterium prausnitzii</name>
    <dbReference type="NCBI Taxonomy" id="853"/>
    <lineage>
        <taxon>Bacteria</taxon>
        <taxon>Bacillati</taxon>
        <taxon>Bacillota</taxon>
        <taxon>Clostridia</taxon>
        <taxon>Eubacteriales</taxon>
        <taxon>Oscillospiraceae</taxon>
        <taxon>Faecalibacterium</taxon>
    </lineage>
</organism>